<comment type="caution">
    <text evidence="2">The sequence shown here is derived from an EMBL/GenBank/DDBJ whole genome shotgun (WGS) entry which is preliminary data.</text>
</comment>
<gene>
    <name evidence="2" type="ORF">OFUS_LOCUS17617</name>
</gene>
<keyword evidence="3" id="KW-1185">Reference proteome</keyword>
<dbReference type="AlphaFoldDB" id="A0A8S4PI12"/>
<keyword evidence="1" id="KW-0472">Membrane</keyword>
<feature type="non-terminal residue" evidence="2">
    <location>
        <position position="1"/>
    </location>
</feature>
<proteinExistence type="predicted"/>
<accession>A0A8S4PI12</accession>
<dbReference type="Proteomes" id="UP000749559">
    <property type="component" value="Unassembled WGS sequence"/>
</dbReference>
<evidence type="ECO:0000313" key="2">
    <source>
        <dbReference type="EMBL" id="CAH1792675.1"/>
    </source>
</evidence>
<keyword evidence="1" id="KW-0812">Transmembrane</keyword>
<sequence length="127" mass="14529">LPHRQLDGACIFQPCHGLELMTSQRIRICLIVVSVVATIALMINFQWTRSISKVNRPAPAKRVKLVGHNGFGHDTLPRRIIYRKEFKVKNRNENLIFYSRSPKCGSTTMMAVMRAACKYSGKYNVTY</sequence>
<dbReference type="EMBL" id="CAIIXF020000008">
    <property type="protein sequence ID" value="CAH1792675.1"/>
    <property type="molecule type" value="Genomic_DNA"/>
</dbReference>
<organism evidence="2 3">
    <name type="scientific">Owenia fusiformis</name>
    <name type="common">Polychaete worm</name>
    <dbReference type="NCBI Taxonomy" id="6347"/>
    <lineage>
        <taxon>Eukaryota</taxon>
        <taxon>Metazoa</taxon>
        <taxon>Spiralia</taxon>
        <taxon>Lophotrochozoa</taxon>
        <taxon>Annelida</taxon>
        <taxon>Polychaeta</taxon>
        <taxon>Sedentaria</taxon>
        <taxon>Canalipalpata</taxon>
        <taxon>Sabellida</taxon>
        <taxon>Oweniida</taxon>
        <taxon>Oweniidae</taxon>
        <taxon>Owenia</taxon>
    </lineage>
</organism>
<keyword evidence="1" id="KW-1133">Transmembrane helix</keyword>
<reference evidence="2" key="1">
    <citation type="submission" date="2022-03" db="EMBL/GenBank/DDBJ databases">
        <authorList>
            <person name="Martin C."/>
        </authorList>
    </citation>
    <scope>NUCLEOTIDE SEQUENCE</scope>
</reference>
<evidence type="ECO:0000256" key="1">
    <source>
        <dbReference type="SAM" id="Phobius"/>
    </source>
</evidence>
<evidence type="ECO:0000313" key="3">
    <source>
        <dbReference type="Proteomes" id="UP000749559"/>
    </source>
</evidence>
<protein>
    <submittedName>
        <fullName evidence="2">Uncharacterized protein</fullName>
    </submittedName>
</protein>
<feature type="transmembrane region" description="Helical" evidence="1">
    <location>
        <begin position="28"/>
        <end position="47"/>
    </location>
</feature>
<name>A0A8S4PI12_OWEFU</name>